<sequence>MIVVTGATGGLGSQVFKYLLQLLPSSQITVSLYNPSGASDFIKHSGAQLRQGSYTDSASLDTAWADADKVFLISYPGISRDARVAAHKNAIDAAKRLGIGHVYYTSLGFGTGVSPESIADVMQAHLETERYIKASGLKYTIIREGIYSESWPLYLGFWSKEEGGDEVVIPNADGPIAWVSREDLGEATAKIIVEGAYENETIFLSGPRTYTLTELAALISSILSRPLKVEVGTLEEYIAANHGKRGPRGEVEFLKQWATTYPALAKGECSVVDPTIKRVLGRELKPMEQTLREMLGATDDSIDRYAK</sequence>
<dbReference type="InterPro" id="IPR008030">
    <property type="entry name" value="NmrA-like"/>
</dbReference>
<dbReference type="AlphaFoldDB" id="A0A165E149"/>
<dbReference type="Gene3D" id="3.90.25.10">
    <property type="entry name" value="UDP-galactose 4-epimerase, domain 1"/>
    <property type="match status" value="1"/>
</dbReference>
<dbReference type="Gene3D" id="3.40.50.720">
    <property type="entry name" value="NAD(P)-binding Rossmann-like Domain"/>
    <property type="match status" value="1"/>
</dbReference>
<dbReference type="OrthoDB" id="419598at2759"/>
<evidence type="ECO:0000313" key="2">
    <source>
        <dbReference type="EMBL" id="KZT53894.1"/>
    </source>
</evidence>
<evidence type="ECO:0000313" key="3">
    <source>
        <dbReference type="Proteomes" id="UP000076842"/>
    </source>
</evidence>
<dbReference type="PANTHER" id="PTHR47129">
    <property type="entry name" value="QUINONE OXIDOREDUCTASE 2"/>
    <property type="match status" value="1"/>
</dbReference>
<dbReference type="Proteomes" id="UP000076842">
    <property type="component" value="Unassembled WGS sequence"/>
</dbReference>
<protein>
    <submittedName>
        <fullName evidence="2">NAD(P)-binding protein</fullName>
    </submittedName>
</protein>
<name>A0A165E149_9BASI</name>
<dbReference type="Pfam" id="PF05368">
    <property type="entry name" value="NmrA"/>
    <property type="match status" value="1"/>
</dbReference>
<accession>A0A165E149</accession>
<dbReference type="CDD" id="cd05269">
    <property type="entry name" value="TMR_SDR_a"/>
    <property type="match status" value="1"/>
</dbReference>
<proteinExistence type="predicted"/>
<keyword evidence="3" id="KW-1185">Reference proteome</keyword>
<gene>
    <name evidence="2" type="ORF">CALCODRAFT_500544</name>
</gene>
<feature type="domain" description="NmrA-like" evidence="1">
    <location>
        <begin position="2"/>
        <end position="233"/>
    </location>
</feature>
<evidence type="ECO:0000259" key="1">
    <source>
        <dbReference type="Pfam" id="PF05368"/>
    </source>
</evidence>
<dbReference type="STRING" id="1353952.A0A165E149"/>
<dbReference type="EMBL" id="KV424026">
    <property type="protein sequence ID" value="KZT53894.1"/>
    <property type="molecule type" value="Genomic_DNA"/>
</dbReference>
<organism evidence="2 3">
    <name type="scientific">Calocera cornea HHB12733</name>
    <dbReference type="NCBI Taxonomy" id="1353952"/>
    <lineage>
        <taxon>Eukaryota</taxon>
        <taxon>Fungi</taxon>
        <taxon>Dikarya</taxon>
        <taxon>Basidiomycota</taxon>
        <taxon>Agaricomycotina</taxon>
        <taxon>Dacrymycetes</taxon>
        <taxon>Dacrymycetales</taxon>
        <taxon>Dacrymycetaceae</taxon>
        <taxon>Calocera</taxon>
    </lineage>
</organism>
<dbReference type="InParanoid" id="A0A165E149"/>
<dbReference type="PANTHER" id="PTHR47129:SF1">
    <property type="entry name" value="NMRA-LIKE DOMAIN-CONTAINING PROTEIN"/>
    <property type="match status" value="1"/>
</dbReference>
<reference evidence="2 3" key="1">
    <citation type="journal article" date="2016" name="Mol. Biol. Evol.">
        <title>Comparative Genomics of Early-Diverging Mushroom-Forming Fungi Provides Insights into the Origins of Lignocellulose Decay Capabilities.</title>
        <authorList>
            <person name="Nagy L.G."/>
            <person name="Riley R."/>
            <person name="Tritt A."/>
            <person name="Adam C."/>
            <person name="Daum C."/>
            <person name="Floudas D."/>
            <person name="Sun H."/>
            <person name="Yadav J.S."/>
            <person name="Pangilinan J."/>
            <person name="Larsson K.H."/>
            <person name="Matsuura K."/>
            <person name="Barry K."/>
            <person name="Labutti K."/>
            <person name="Kuo R."/>
            <person name="Ohm R.A."/>
            <person name="Bhattacharya S.S."/>
            <person name="Shirouzu T."/>
            <person name="Yoshinaga Y."/>
            <person name="Martin F.M."/>
            <person name="Grigoriev I.V."/>
            <person name="Hibbett D.S."/>
        </authorList>
    </citation>
    <scope>NUCLEOTIDE SEQUENCE [LARGE SCALE GENOMIC DNA]</scope>
    <source>
        <strain evidence="2 3">HHB12733</strain>
    </source>
</reference>
<dbReference type="InterPro" id="IPR036291">
    <property type="entry name" value="NAD(P)-bd_dom_sf"/>
</dbReference>
<dbReference type="SUPFAM" id="SSF51735">
    <property type="entry name" value="NAD(P)-binding Rossmann-fold domains"/>
    <property type="match status" value="1"/>
</dbReference>
<dbReference type="InterPro" id="IPR052718">
    <property type="entry name" value="NmrA-type_oxidoreductase"/>
</dbReference>